<dbReference type="Pfam" id="PF07780">
    <property type="entry name" value="Spb1_C"/>
    <property type="match status" value="1"/>
</dbReference>
<feature type="compositionally biased region" description="Acidic residues" evidence="1">
    <location>
        <begin position="58"/>
        <end position="82"/>
    </location>
</feature>
<keyword evidence="4" id="KW-1185">Reference proteome</keyword>
<feature type="compositionally biased region" description="Polar residues" evidence="1">
    <location>
        <begin position="30"/>
        <end position="44"/>
    </location>
</feature>
<organism evidence="3 4">
    <name type="scientific">Candida boidinii</name>
    <name type="common">Yeast</name>
    <dbReference type="NCBI Taxonomy" id="5477"/>
    <lineage>
        <taxon>Eukaryota</taxon>
        <taxon>Fungi</taxon>
        <taxon>Dikarya</taxon>
        <taxon>Ascomycota</taxon>
        <taxon>Saccharomycotina</taxon>
        <taxon>Pichiomycetes</taxon>
        <taxon>Pichiales</taxon>
        <taxon>Pichiaceae</taxon>
        <taxon>Ogataea</taxon>
        <taxon>Ogataea/Candida clade</taxon>
    </lineage>
</organism>
<dbReference type="InterPro" id="IPR012920">
    <property type="entry name" value="rRNA_MeTfrase_SPB1-like_C"/>
</dbReference>
<evidence type="ECO:0000256" key="1">
    <source>
        <dbReference type="SAM" id="MobiDB-lite"/>
    </source>
</evidence>
<comment type="caution">
    <text evidence="3">The sequence shown here is derived from an EMBL/GenBank/DDBJ whole genome shotgun (WGS) entry which is preliminary data.</text>
</comment>
<evidence type="ECO:0000313" key="4">
    <source>
        <dbReference type="Proteomes" id="UP001165120"/>
    </source>
</evidence>
<gene>
    <name evidence="3" type="ORF">Cboi02_000591500</name>
</gene>
<evidence type="ECO:0000259" key="2">
    <source>
        <dbReference type="Pfam" id="PF07780"/>
    </source>
</evidence>
<feature type="region of interest" description="Disordered" evidence="1">
    <location>
        <begin position="1"/>
        <end position="112"/>
    </location>
</feature>
<dbReference type="Proteomes" id="UP001165120">
    <property type="component" value="Unassembled WGS sequence"/>
</dbReference>
<reference evidence="3" key="1">
    <citation type="submission" date="2023-04" db="EMBL/GenBank/DDBJ databases">
        <title>Candida boidinii NBRC 10035.</title>
        <authorList>
            <person name="Ichikawa N."/>
            <person name="Sato H."/>
            <person name="Tonouchi N."/>
        </authorList>
    </citation>
    <scope>NUCLEOTIDE SEQUENCE</scope>
    <source>
        <strain evidence="3">NBRC 10035</strain>
    </source>
</reference>
<dbReference type="EMBL" id="BSXN01003215">
    <property type="protein sequence ID" value="GME78750.1"/>
    <property type="molecule type" value="Genomic_DNA"/>
</dbReference>
<dbReference type="AlphaFoldDB" id="A0A9W6WK37"/>
<evidence type="ECO:0000313" key="3">
    <source>
        <dbReference type="EMBL" id="GME78750.1"/>
    </source>
</evidence>
<dbReference type="GO" id="GO:0005634">
    <property type="term" value="C:nucleus"/>
    <property type="evidence" value="ECO:0007669"/>
    <property type="project" value="InterPro"/>
</dbReference>
<feature type="compositionally biased region" description="Basic and acidic residues" evidence="1">
    <location>
        <begin position="45"/>
        <end position="57"/>
    </location>
</feature>
<dbReference type="GO" id="GO:0008168">
    <property type="term" value="F:methyltransferase activity"/>
    <property type="evidence" value="ECO:0007669"/>
    <property type="project" value="InterPro"/>
</dbReference>
<feature type="compositionally biased region" description="Basic and acidic residues" evidence="1">
    <location>
        <begin position="1"/>
        <end position="10"/>
    </location>
</feature>
<dbReference type="GO" id="GO:0006364">
    <property type="term" value="P:rRNA processing"/>
    <property type="evidence" value="ECO:0007669"/>
    <property type="project" value="InterPro"/>
</dbReference>
<feature type="compositionally biased region" description="Acidic residues" evidence="1">
    <location>
        <begin position="95"/>
        <end position="105"/>
    </location>
</feature>
<sequence length="306" mass="34711">MEKKKQDSLTKKAKSFFADSIFEGVDLSTPKPQTTAASIPTNGKASKDQRQKQMEAKEEQEEEQDDDDEDDEDNESDSDDGFEVVPNAYNQVSDDGYETDSDDEELSKARETHKKDIDIATVEAMTLAHQLALGHKGKHDLIEEGFNKYSFRDREGLPEWFLDDENKHSKINRPITKEAATAIKEKMKQLNARPIKKVLEAQGRKKMRAIRRLEKLKKKSDLINDDGGKSEADKASEISSLVKKMTKKQKTKPKVTLVVATGTNKGLSGRPKGIKGKYKMVDGTLKNEMRALRRIEKKNKKKKKRN</sequence>
<name>A0A9W6WK37_CANBO</name>
<feature type="domain" description="Ribosomal RNA methyltransferase SPB1-like C-terminal" evidence="2">
    <location>
        <begin position="76"/>
        <end position="297"/>
    </location>
</feature>
<accession>A0A9W6WK37</accession>
<protein>
    <submittedName>
        <fullName evidence="3">Unnamed protein product</fullName>
    </submittedName>
</protein>
<proteinExistence type="predicted"/>